<dbReference type="EMBL" id="BAUU01000012">
    <property type="protein sequence ID" value="GAE30604.1"/>
    <property type="molecule type" value="Genomic_DNA"/>
</dbReference>
<evidence type="ECO:0000313" key="1">
    <source>
        <dbReference type="EMBL" id="GAE30604.1"/>
    </source>
</evidence>
<name>W4QGZ1_9BACI</name>
<dbReference type="AlphaFoldDB" id="W4QGZ1"/>
<accession>W4QGZ1</accession>
<reference evidence="1" key="1">
    <citation type="journal article" date="2014" name="Genome Announc.">
        <title>Draft Genome Sequences of Three Alkaliphilic Bacillus Strains, Bacillus wakoensis JCM 9140T, Bacillus akibai JCM 9157T, and Bacillus hemicellulosilyticus JCM 9152T.</title>
        <authorList>
            <person name="Yuki M."/>
            <person name="Oshima K."/>
            <person name="Suda W."/>
            <person name="Oshida Y."/>
            <person name="Kitamura K."/>
            <person name="Iida T."/>
            <person name="Hattori M."/>
            <person name="Ohkuma M."/>
        </authorList>
    </citation>
    <scope>NUCLEOTIDE SEQUENCE [LARGE SCALE GENOMIC DNA]</scope>
    <source>
        <strain evidence="1">JCM 9152</strain>
    </source>
</reference>
<evidence type="ECO:0000313" key="2">
    <source>
        <dbReference type="Proteomes" id="UP000018895"/>
    </source>
</evidence>
<comment type="caution">
    <text evidence="1">The sequence shown here is derived from an EMBL/GenBank/DDBJ whole genome shotgun (WGS) entry which is preliminary data.</text>
</comment>
<organism evidence="1 2">
    <name type="scientific">Halalkalibacter hemicellulosilyticusJCM 9152</name>
    <dbReference type="NCBI Taxonomy" id="1236971"/>
    <lineage>
        <taxon>Bacteria</taxon>
        <taxon>Bacillati</taxon>
        <taxon>Bacillota</taxon>
        <taxon>Bacilli</taxon>
        <taxon>Bacillales</taxon>
        <taxon>Bacillaceae</taxon>
        <taxon>Halalkalibacter</taxon>
    </lineage>
</organism>
<dbReference type="Pfam" id="PF08970">
    <property type="entry name" value="Sda"/>
    <property type="match status" value="1"/>
</dbReference>
<sequence length="50" mass="6120">MTKKMTHTFWKIDNDDLLDLYEKASRVQEISPQFILLIQNELQRRKLDQK</sequence>
<proteinExistence type="predicted"/>
<dbReference type="Proteomes" id="UP000018895">
    <property type="component" value="Unassembled WGS sequence"/>
</dbReference>
<evidence type="ECO:0008006" key="3">
    <source>
        <dbReference type="Google" id="ProtNLM"/>
    </source>
</evidence>
<dbReference type="RefSeq" id="WP_158318429.1">
    <property type="nucleotide sequence ID" value="NZ_BAUU01000012.1"/>
</dbReference>
<protein>
    <recommendedName>
        <fullName evidence="3">Sporulation histidine kinase inhibitor Sda</fullName>
    </recommendedName>
</protein>
<dbReference type="InterPro" id="IPR036916">
    <property type="entry name" value="Sda_sf"/>
</dbReference>
<dbReference type="SUPFAM" id="SSF100985">
    <property type="entry name" value="Sporulation inhibitor Sda"/>
    <property type="match status" value="1"/>
</dbReference>
<dbReference type="InterPro" id="IPR015064">
    <property type="entry name" value="Sda"/>
</dbReference>
<gene>
    <name evidence="1" type="ORF">JCM9152_2016</name>
</gene>
<dbReference type="Gene3D" id="1.10.287.1100">
    <property type="entry name" value="Sporulation inhibitor A"/>
    <property type="match status" value="1"/>
</dbReference>
<keyword evidence="2" id="KW-1185">Reference proteome</keyword>